<sequence length="431" mass="49965">MKVLHPLSREKTLPLPPVLNDINSSQPFPLVLIRRETLPNGTLVGSSPHRTKGRYVLAPFRSLVQRYSKEDRMNYLLISAKILLHIVLAWGSSTKNGSVILINDDISTVTDEKYCTQDSYFLFHDELYKICIQHLIKNDIEISIYVQKEVKNSWETQEELISDVNTKKPFSLHTYIDDNEIVIIMCKCVNDLSIDRNECYRWDSTNGNFFKKEDITIPDSAFNKRRMTSYTLYPLTISTKKILLLCGINIDPYVPQKKEEFIYCIGSENRGKTWMRKVQIIYEGFQPNGIYYHLTPHIFNDELGFHFYSLVGANNTGVGGEYIVCKPEKGMLYRMKCENANLGKEGKSLQDLTKMNGYYIASYVNKEKSNECYLYYTSENAIILNPKKQGYLMNGCYSGFFVKINESSTLFIYAPDYGTYNIHTIKYMRYD</sequence>
<evidence type="ECO:0000313" key="2">
    <source>
        <dbReference type="EMBL" id="SBS95817.1"/>
    </source>
</evidence>
<dbReference type="Proteomes" id="UP000078560">
    <property type="component" value="Unassembled WGS sequence"/>
</dbReference>
<reference evidence="3" key="1">
    <citation type="submission" date="2016-05" db="EMBL/GenBank/DDBJ databases">
        <authorList>
            <person name="Naeem Raeece"/>
        </authorList>
    </citation>
    <scope>NUCLEOTIDE SEQUENCE [LARGE SCALE GENOMIC DNA]</scope>
</reference>
<proteinExistence type="predicted"/>
<evidence type="ECO:0000313" key="3">
    <source>
        <dbReference type="Proteomes" id="UP000078560"/>
    </source>
</evidence>
<gene>
    <name evidence="2" type="ORF">POVCU2_0099030</name>
</gene>
<dbReference type="EMBL" id="FLQU01002177">
    <property type="protein sequence ID" value="SBS95817.1"/>
    <property type="molecule type" value="Genomic_DNA"/>
</dbReference>
<name>A0A1A8WSA4_PLAOA</name>
<feature type="domain" description="Cysteine-rich protective antigen 6 bladed" evidence="1">
    <location>
        <begin position="106"/>
        <end position="422"/>
    </location>
</feature>
<accession>A0A1A8WSA4</accession>
<evidence type="ECO:0000259" key="1">
    <source>
        <dbReference type="Pfam" id="PF18638"/>
    </source>
</evidence>
<organism evidence="2 3">
    <name type="scientific">Plasmodium ovale curtisi</name>
    <dbReference type="NCBI Taxonomy" id="864141"/>
    <lineage>
        <taxon>Eukaryota</taxon>
        <taxon>Sar</taxon>
        <taxon>Alveolata</taxon>
        <taxon>Apicomplexa</taxon>
        <taxon>Aconoidasida</taxon>
        <taxon>Haemosporida</taxon>
        <taxon>Plasmodiidae</taxon>
        <taxon>Plasmodium</taxon>
        <taxon>Plasmodium (Plasmodium)</taxon>
    </lineage>
</organism>
<dbReference type="AlphaFoldDB" id="A0A1A8WSA4"/>
<dbReference type="InterPro" id="IPR041396">
    <property type="entry name" value="CyRPA"/>
</dbReference>
<dbReference type="Pfam" id="PF18638">
    <property type="entry name" value="CyRPA"/>
    <property type="match status" value="1"/>
</dbReference>
<protein>
    <submittedName>
        <fullName evidence="2">Cysteine-rich protective antigen, putative</fullName>
    </submittedName>
</protein>